<evidence type="ECO:0000256" key="6">
    <source>
        <dbReference type="ARBA" id="ARBA00023087"/>
    </source>
</evidence>
<dbReference type="Proteomes" id="UP001601976">
    <property type="component" value="Unassembled WGS sequence"/>
</dbReference>
<feature type="domain" description="Chaplin" evidence="8">
    <location>
        <begin position="21"/>
        <end position="72"/>
    </location>
</feature>
<evidence type="ECO:0000256" key="7">
    <source>
        <dbReference type="SAM" id="SignalP"/>
    </source>
</evidence>
<keyword evidence="4 7" id="KW-0732">Signal</keyword>
<organism evidence="9 10">
    <name type="scientific">Streptomyces flavidovirens</name>
    <dbReference type="NCBI Taxonomy" id="67298"/>
    <lineage>
        <taxon>Bacteria</taxon>
        <taxon>Bacillati</taxon>
        <taxon>Actinomycetota</taxon>
        <taxon>Actinomycetes</taxon>
        <taxon>Kitasatosporales</taxon>
        <taxon>Streptomycetaceae</taxon>
        <taxon>Streptomyces</taxon>
    </lineage>
</organism>
<keyword evidence="6" id="KW-0034">Amyloid</keyword>
<keyword evidence="2" id="KW-0134">Cell wall</keyword>
<dbReference type="RefSeq" id="WP_355712694.1">
    <property type="nucleotide sequence ID" value="NZ_JBEXNP010000001.1"/>
</dbReference>
<protein>
    <submittedName>
        <fullName evidence="9">Chaplin</fullName>
    </submittedName>
</protein>
<feature type="chain" id="PRO_5046874077" evidence="7">
    <location>
        <begin position="26"/>
        <end position="73"/>
    </location>
</feature>
<comment type="subcellular location">
    <subcellularLocation>
        <location evidence="1">Secreted</location>
        <location evidence="1">Cell wall</location>
    </subcellularLocation>
</comment>
<evidence type="ECO:0000256" key="2">
    <source>
        <dbReference type="ARBA" id="ARBA00022512"/>
    </source>
</evidence>
<evidence type="ECO:0000256" key="4">
    <source>
        <dbReference type="ARBA" id="ARBA00022729"/>
    </source>
</evidence>
<evidence type="ECO:0000313" key="10">
    <source>
        <dbReference type="Proteomes" id="UP001601976"/>
    </source>
</evidence>
<evidence type="ECO:0000259" key="8">
    <source>
        <dbReference type="Pfam" id="PF03777"/>
    </source>
</evidence>
<dbReference type="EMBL" id="JBIAPK010000003">
    <property type="protein sequence ID" value="MFF3339421.1"/>
    <property type="molecule type" value="Genomic_DNA"/>
</dbReference>
<keyword evidence="5" id="KW-0130">Cell adhesion</keyword>
<evidence type="ECO:0000256" key="1">
    <source>
        <dbReference type="ARBA" id="ARBA00004191"/>
    </source>
</evidence>
<proteinExistence type="predicted"/>
<sequence length="73" mass="7423">MKYMKSATFVAGSLIAVGFASPALAEAASEGKAGYARGAFSGKKVQDPMNVCGDTVNVIGLLNPAVDNVCVNK</sequence>
<dbReference type="Pfam" id="PF03777">
    <property type="entry name" value="ChpA-C"/>
    <property type="match status" value="1"/>
</dbReference>
<dbReference type="InterPro" id="IPR005528">
    <property type="entry name" value="ChpA-H"/>
</dbReference>
<name>A0ABW6RD44_9ACTN</name>
<evidence type="ECO:0000256" key="3">
    <source>
        <dbReference type="ARBA" id="ARBA00022525"/>
    </source>
</evidence>
<feature type="signal peptide" evidence="7">
    <location>
        <begin position="1"/>
        <end position="25"/>
    </location>
</feature>
<gene>
    <name evidence="9" type="ORF">ACFYWW_11920</name>
</gene>
<evidence type="ECO:0000256" key="5">
    <source>
        <dbReference type="ARBA" id="ARBA00022889"/>
    </source>
</evidence>
<keyword evidence="10" id="KW-1185">Reference proteome</keyword>
<reference evidence="9 10" key="1">
    <citation type="submission" date="2024-10" db="EMBL/GenBank/DDBJ databases">
        <title>The Natural Products Discovery Center: Release of the First 8490 Sequenced Strains for Exploring Actinobacteria Biosynthetic Diversity.</title>
        <authorList>
            <person name="Kalkreuter E."/>
            <person name="Kautsar S.A."/>
            <person name="Yang D."/>
            <person name="Bader C.D."/>
            <person name="Teijaro C.N."/>
            <person name="Fluegel L."/>
            <person name="Davis C.M."/>
            <person name="Simpson J.R."/>
            <person name="Lauterbach L."/>
            <person name="Steele A.D."/>
            <person name="Gui C."/>
            <person name="Meng S."/>
            <person name="Li G."/>
            <person name="Viehrig K."/>
            <person name="Ye F."/>
            <person name="Su P."/>
            <person name="Kiefer A.F."/>
            <person name="Nichols A."/>
            <person name="Cepeda A.J."/>
            <person name="Yan W."/>
            <person name="Fan B."/>
            <person name="Jiang Y."/>
            <person name="Adhikari A."/>
            <person name="Zheng C.-J."/>
            <person name="Schuster L."/>
            <person name="Cowan T.M."/>
            <person name="Smanski M.J."/>
            <person name="Chevrette M.G."/>
            <person name="De Carvalho L.P.S."/>
            <person name="Shen B."/>
        </authorList>
    </citation>
    <scope>NUCLEOTIDE SEQUENCE [LARGE SCALE GENOMIC DNA]</scope>
    <source>
        <strain evidence="9 10">NPDC003029</strain>
    </source>
</reference>
<accession>A0ABW6RD44</accession>
<keyword evidence="3" id="KW-0964">Secreted</keyword>
<comment type="caution">
    <text evidence="9">The sequence shown here is derived from an EMBL/GenBank/DDBJ whole genome shotgun (WGS) entry which is preliminary data.</text>
</comment>
<evidence type="ECO:0000313" key="9">
    <source>
        <dbReference type="EMBL" id="MFF3339421.1"/>
    </source>
</evidence>